<dbReference type="SUPFAM" id="SSF51283">
    <property type="entry name" value="dUTPase-like"/>
    <property type="match status" value="1"/>
</dbReference>
<dbReference type="Gene3D" id="2.70.40.10">
    <property type="match status" value="1"/>
</dbReference>
<protein>
    <submittedName>
        <fullName evidence="1">2193_t:CDS:1</fullName>
    </submittedName>
</protein>
<dbReference type="InterPro" id="IPR036157">
    <property type="entry name" value="dUTPase-like_sf"/>
</dbReference>
<proteinExistence type="predicted"/>
<name>A0A9N9HKQ3_9GLOM</name>
<evidence type="ECO:0000313" key="2">
    <source>
        <dbReference type="Proteomes" id="UP000789831"/>
    </source>
</evidence>
<feature type="non-terminal residue" evidence="1">
    <location>
        <position position="62"/>
    </location>
</feature>
<keyword evidence="2" id="KW-1185">Reference proteome</keyword>
<dbReference type="AlphaFoldDB" id="A0A9N9HKQ3"/>
<accession>A0A9N9HKQ3</accession>
<dbReference type="Proteomes" id="UP000789831">
    <property type="component" value="Unassembled WGS sequence"/>
</dbReference>
<feature type="non-terminal residue" evidence="1">
    <location>
        <position position="1"/>
    </location>
</feature>
<evidence type="ECO:0000313" key="1">
    <source>
        <dbReference type="EMBL" id="CAG8683212.1"/>
    </source>
</evidence>
<gene>
    <name evidence="1" type="ORF">AGERDE_LOCUS12763</name>
</gene>
<comment type="caution">
    <text evidence="1">The sequence shown here is derived from an EMBL/GenBank/DDBJ whole genome shotgun (WGS) entry which is preliminary data.</text>
</comment>
<sequence>MNNMNLMIKMYNNEKKGKLPEQAHPTDAGFDVQYPGETPIQISSRQTVLIDLHITFKIPVGT</sequence>
<organism evidence="1 2">
    <name type="scientific">Ambispora gerdemannii</name>
    <dbReference type="NCBI Taxonomy" id="144530"/>
    <lineage>
        <taxon>Eukaryota</taxon>
        <taxon>Fungi</taxon>
        <taxon>Fungi incertae sedis</taxon>
        <taxon>Mucoromycota</taxon>
        <taxon>Glomeromycotina</taxon>
        <taxon>Glomeromycetes</taxon>
        <taxon>Archaeosporales</taxon>
        <taxon>Ambisporaceae</taxon>
        <taxon>Ambispora</taxon>
    </lineage>
</organism>
<dbReference type="EMBL" id="CAJVPL010011179">
    <property type="protein sequence ID" value="CAG8683212.1"/>
    <property type="molecule type" value="Genomic_DNA"/>
</dbReference>
<reference evidence="1" key="1">
    <citation type="submission" date="2021-06" db="EMBL/GenBank/DDBJ databases">
        <authorList>
            <person name="Kallberg Y."/>
            <person name="Tangrot J."/>
            <person name="Rosling A."/>
        </authorList>
    </citation>
    <scope>NUCLEOTIDE SEQUENCE</scope>
    <source>
        <strain evidence="1">MT106</strain>
    </source>
</reference>